<dbReference type="EMBL" id="JANPWB010000011">
    <property type="protein sequence ID" value="KAJ1126277.1"/>
    <property type="molecule type" value="Genomic_DNA"/>
</dbReference>
<evidence type="ECO:0008006" key="3">
    <source>
        <dbReference type="Google" id="ProtNLM"/>
    </source>
</evidence>
<evidence type="ECO:0000313" key="1">
    <source>
        <dbReference type="EMBL" id="KAJ1126277.1"/>
    </source>
</evidence>
<keyword evidence="2" id="KW-1185">Reference proteome</keyword>
<name>A0AAV7PFQ5_PLEWA</name>
<accession>A0AAV7PFQ5</accession>
<evidence type="ECO:0000313" key="2">
    <source>
        <dbReference type="Proteomes" id="UP001066276"/>
    </source>
</evidence>
<dbReference type="AlphaFoldDB" id="A0AAV7PFQ5"/>
<organism evidence="1 2">
    <name type="scientific">Pleurodeles waltl</name>
    <name type="common">Iberian ribbed newt</name>
    <dbReference type="NCBI Taxonomy" id="8319"/>
    <lineage>
        <taxon>Eukaryota</taxon>
        <taxon>Metazoa</taxon>
        <taxon>Chordata</taxon>
        <taxon>Craniata</taxon>
        <taxon>Vertebrata</taxon>
        <taxon>Euteleostomi</taxon>
        <taxon>Amphibia</taxon>
        <taxon>Batrachia</taxon>
        <taxon>Caudata</taxon>
        <taxon>Salamandroidea</taxon>
        <taxon>Salamandridae</taxon>
        <taxon>Pleurodelinae</taxon>
        <taxon>Pleurodeles</taxon>
    </lineage>
</organism>
<protein>
    <recommendedName>
        <fullName evidence="3">Secreted protein</fullName>
    </recommendedName>
</protein>
<reference evidence="1" key="1">
    <citation type="journal article" date="2022" name="bioRxiv">
        <title>Sequencing and chromosome-scale assembly of the giantPleurodeles waltlgenome.</title>
        <authorList>
            <person name="Brown T."/>
            <person name="Elewa A."/>
            <person name="Iarovenko S."/>
            <person name="Subramanian E."/>
            <person name="Araus A.J."/>
            <person name="Petzold A."/>
            <person name="Susuki M."/>
            <person name="Suzuki K.-i.T."/>
            <person name="Hayashi T."/>
            <person name="Toyoda A."/>
            <person name="Oliveira C."/>
            <person name="Osipova E."/>
            <person name="Leigh N.D."/>
            <person name="Simon A."/>
            <person name="Yun M.H."/>
        </authorList>
    </citation>
    <scope>NUCLEOTIDE SEQUENCE</scope>
    <source>
        <strain evidence="1">20211129_DDA</strain>
        <tissue evidence="1">Liver</tissue>
    </source>
</reference>
<gene>
    <name evidence="1" type="ORF">NDU88_004685</name>
</gene>
<proteinExistence type="predicted"/>
<dbReference type="Proteomes" id="UP001066276">
    <property type="component" value="Chromosome 7"/>
</dbReference>
<sequence length="94" mass="10176">MRHLPHSGSSRTRRSARAALLLFSAVVGRPRGGRSLAALWGHPVVCHAPGVPPKSMPALVLILLVPRGHVRHAVQMCLEFPGGRGDSSKKKERF</sequence>
<comment type="caution">
    <text evidence="1">The sequence shown here is derived from an EMBL/GenBank/DDBJ whole genome shotgun (WGS) entry which is preliminary data.</text>
</comment>